<dbReference type="EMBL" id="JAJSOF020000017">
    <property type="protein sequence ID" value="KAJ4440122.1"/>
    <property type="molecule type" value="Genomic_DNA"/>
</dbReference>
<organism evidence="2 3">
    <name type="scientific">Periplaneta americana</name>
    <name type="common">American cockroach</name>
    <name type="synonym">Blatta americana</name>
    <dbReference type="NCBI Taxonomy" id="6978"/>
    <lineage>
        <taxon>Eukaryota</taxon>
        <taxon>Metazoa</taxon>
        <taxon>Ecdysozoa</taxon>
        <taxon>Arthropoda</taxon>
        <taxon>Hexapoda</taxon>
        <taxon>Insecta</taxon>
        <taxon>Pterygota</taxon>
        <taxon>Neoptera</taxon>
        <taxon>Polyneoptera</taxon>
        <taxon>Dictyoptera</taxon>
        <taxon>Blattodea</taxon>
        <taxon>Blattoidea</taxon>
        <taxon>Blattidae</taxon>
        <taxon>Blattinae</taxon>
        <taxon>Periplaneta</taxon>
    </lineage>
</organism>
<proteinExistence type="predicted"/>
<name>A0ABQ8T2F9_PERAM</name>
<evidence type="ECO:0000313" key="3">
    <source>
        <dbReference type="Proteomes" id="UP001148838"/>
    </source>
</evidence>
<comment type="caution">
    <text evidence="2">The sequence shown here is derived from an EMBL/GenBank/DDBJ whole genome shotgun (WGS) entry which is preliminary data.</text>
</comment>
<feature type="region of interest" description="Disordered" evidence="1">
    <location>
        <begin position="162"/>
        <end position="185"/>
    </location>
</feature>
<evidence type="ECO:0000256" key="1">
    <source>
        <dbReference type="SAM" id="MobiDB-lite"/>
    </source>
</evidence>
<keyword evidence="3" id="KW-1185">Reference proteome</keyword>
<feature type="compositionally biased region" description="Acidic residues" evidence="1">
    <location>
        <begin position="172"/>
        <end position="185"/>
    </location>
</feature>
<protein>
    <submittedName>
        <fullName evidence="2">Uncharacterized protein</fullName>
    </submittedName>
</protein>
<evidence type="ECO:0000313" key="2">
    <source>
        <dbReference type="EMBL" id="KAJ4440122.1"/>
    </source>
</evidence>
<gene>
    <name evidence="2" type="ORF">ANN_08259</name>
</gene>
<accession>A0ABQ8T2F9</accession>
<sequence>MARLCEGGNEPPGSLKAASLTINPRAADCPCTQQKRLPLELDPEHSSSNPPLLFNDDTNAVDIVIPVQQNRFLHLSTFSVFLSLRTTCTRPIKPHSHEANEAWFSLSGYVNSQNMRHYASVNPHEFLEELQMLQIFRVTCSDRESNPDYLVSRPDALTVTQQVWTDSKNYGDDNDDDDDDDDEEE</sequence>
<dbReference type="Proteomes" id="UP001148838">
    <property type="component" value="Unassembled WGS sequence"/>
</dbReference>
<reference evidence="2 3" key="1">
    <citation type="journal article" date="2022" name="Allergy">
        <title>Genome assembly and annotation of Periplaneta americana reveal a comprehensive cockroach allergen profile.</title>
        <authorList>
            <person name="Wang L."/>
            <person name="Xiong Q."/>
            <person name="Saelim N."/>
            <person name="Wang L."/>
            <person name="Nong W."/>
            <person name="Wan A.T."/>
            <person name="Shi M."/>
            <person name="Liu X."/>
            <person name="Cao Q."/>
            <person name="Hui J.H.L."/>
            <person name="Sookrung N."/>
            <person name="Leung T.F."/>
            <person name="Tungtrongchitr A."/>
            <person name="Tsui S.K.W."/>
        </authorList>
    </citation>
    <scope>NUCLEOTIDE SEQUENCE [LARGE SCALE GENOMIC DNA]</scope>
    <source>
        <strain evidence="2">PWHHKU_190912</strain>
    </source>
</reference>